<comment type="caution">
    <text evidence="3">The sequence shown here is derived from an EMBL/GenBank/DDBJ whole genome shotgun (WGS) entry which is preliminary data.</text>
</comment>
<protein>
    <recommendedName>
        <fullName evidence="5">Phosphatidate cytidylyltransferase</fullName>
    </recommendedName>
</protein>
<dbReference type="Proteomes" id="UP000578112">
    <property type="component" value="Unassembled WGS sequence"/>
</dbReference>
<evidence type="ECO:0000256" key="2">
    <source>
        <dbReference type="SAM" id="Phobius"/>
    </source>
</evidence>
<dbReference type="RefSeq" id="WP_239087717.1">
    <property type="nucleotide sequence ID" value="NZ_BOMK01000055.1"/>
</dbReference>
<keyword evidence="2" id="KW-0812">Transmembrane</keyword>
<gene>
    <name evidence="3" type="ORF">BJ971_000159</name>
</gene>
<feature type="transmembrane region" description="Helical" evidence="2">
    <location>
        <begin position="128"/>
        <end position="145"/>
    </location>
</feature>
<feature type="transmembrane region" description="Helical" evidence="2">
    <location>
        <begin position="72"/>
        <end position="94"/>
    </location>
</feature>
<feature type="transmembrane region" description="Helical" evidence="2">
    <location>
        <begin position="246"/>
        <end position="272"/>
    </location>
</feature>
<dbReference type="AlphaFoldDB" id="A0A7W7HRZ5"/>
<sequence>MHPSAPRDNDSWDDDVSREIARSAPGRSSSGFYAGAPEPASRIGSRAGEPAEEDEDEEFDEEIPVVPVRRQLSVAVAGFAGLLGIGLILGAQTSGPDARLSYAIVVFGVQLLYILAFTMAIRPPASGTVAGVCVAAAAAADYLAVTRESAGILPLLTVAAIGYLLAVVGQQLRSEDRLRFRDSLSGTLLIVVGVVSFAQLIVLTRKPVGTQAVLVCLTACAVAVLASHLIDAVFPKPRIAPQVPRGATGIIVGAMLGTLAAAVLGSVLVLPFTPAKGAVLGFIVAGIAELVDLAVNYSEAGRRMAGSPPTFWVARHMQGPLGAFALALPAAYVMTVFVLT</sequence>
<evidence type="ECO:0000256" key="1">
    <source>
        <dbReference type="SAM" id="MobiDB-lite"/>
    </source>
</evidence>
<feature type="region of interest" description="Disordered" evidence="1">
    <location>
        <begin position="1"/>
        <end position="62"/>
    </location>
</feature>
<feature type="compositionally biased region" description="Acidic residues" evidence="1">
    <location>
        <begin position="50"/>
        <end position="62"/>
    </location>
</feature>
<feature type="transmembrane region" description="Helical" evidence="2">
    <location>
        <begin position="151"/>
        <end position="172"/>
    </location>
</feature>
<feature type="transmembrane region" description="Helical" evidence="2">
    <location>
        <begin position="100"/>
        <end position="121"/>
    </location>
</feature>
<evidence type="ECO:0000313" key="4">
    <source>
        <dbReference type="Proteomes" id="UP000578112"/>
    </source>
</evidence>
<feature type="transmembrane region" description="Helical" evidence="2">
    <location>
        <begin position="208"/>
        <end position="234"/>
    </location>
</feature>
<feature type="transmembrane region" description="Helical" evidence="2">
    <location>
        <begin position="319"/>
        <end position="339"/>
    </location>
</feature>
<evidence type="ECO:0000313" key="3">
    <source>
        <dbReference type="EMBL" id="MBB4759603.1"/>
    </source>
</evidence>
<organism evidence="3 4">
    <name type="scientific">Actinoplanes digitatis</name>
    <dbReference type="NCBI Taxonomy" id="1868"/>
    <lineage>
        <taxon>Bacteria</taxon>
        <taxon>Bacillati</taxon>
        <taxon>Actinomycetota</taxon>
        <taxon>Actinomycetes</taxon>
        <taxon>Micromonosporales</taxon>
        <taxon>Micromonosporaceae</taxon>
        <taxon>Actinoplanes</taxon>
    </lineage>
</organism>
<feature type="transmembrane region" description="Helical" evidence="2">
    <location>
        <begin position="184"/>
        <end position="202"/>
    </location>
</feature>
<name>A0A7W7HRZ5_9ACTN</name>
<keyword evidence="2" id="KW-0472">Membrane</keyword>
<keyword evidence="4" id="KW-1185">Reference proteome</keyword>
<keyword evidence="2" id="KW-1133">Transmembrane helix</keyword>
<accession>A0A7W7HRZ5</accession>
<reference evidence="3 4" key="1">
    <citation type="submission" date="2020-08" db="EMBL/GenBank/DDBJ databases">
        <title>Sequencing the genomes of 1000 actinobacteria strains.</title>
        <authorList>
            <person name="Klenk H.-P."/>
        </authorList>
    </citation>
    <scope>NUCLEOTIDE SEQUENCE [LARGE SCALE GENOMIC DNA]</scope>
    <source>
        <strain evidence="3 4">DSM 43149</strain>
    </source>
</reference>
<proteinExistence type="predicted"/>
<feature type="compositionally biased region" description="Basic and acidic residues" evidence="1">
    <location>
        <begin position="1"/>
        <end position="21"/>
    </location>
</feature>
<evidence type="ECO:0008006" key="5">
    <source>
        <dbReference type="Google" id="ProtNLM"/>
    </source>
</evidence>
<dbReference type="EMBL" id="JACHNH010000001">
    <property type="protein sequence ID" value="MBB4759603.1"/>
    <property type="molecule type" value="Genomic_DNA"/>
</dbReference>